<proteinExistence type="predicted"/>
<gene>
    <name evidence="1" type="ORF">HMPREF0971_00930</name>
</gene>
<dbReference type="AlphaFoldDB" id="D1QPN7"/>
<organism evidence="1 2">
    <name type="scientific">Segatella oris F0302</name>
    <dbReference type="NCBI Taxonomy" id="649760"/>
    <lineage>
        <taxon>Bacteria</taxon>
        <taxon>Pseudomonadati</taxon>
        <taxon>Bacteroidota</taxon>
        <taxon>Bacteroidia</taxon>
        <taxon>Bacteroidales</taxon>
        <taxon>Prevotellaceae</taxon>
        <taxon>Segatella</taxon>
    </lineage>
</organism>
<evidence type="ECO:0000313" key="1">
    <source>
        <dbReference type="EMBL" id="EFB32749.1"/>
    </source>
</evidence>
<reference evidence="1 2" key="1">
    <citation type="submission" date="2009-11" db="EMBL/GenBank/DDBJ databases">
        <authorList>
            <person name="Weinstock G."/>
            <person name="Sodergren E."/>
            <person name="Clifton S."/>
            <person name="Fulton L."/>
            <person name="Fulton B."/>
            <person name="Courtney L."/>
            <person name="Fronick C."/>
            <person name="Harrison M."/>
            <person name="Strong C."/>
            <person name="Farmer C."/>
            <person name="Delahaunty K."/>
            <person name="Markovic C."/>
            <person name="Hall O."/>
            <person name="Minx P."/>
            <person name="Tomlinson C."/>
            <person name="Mitreva M."/>
            <person name="Nelson J."/>
            <person name="Hou S."/>
            <person name="Wollam A."/>
            <person name="Pepin K.H."/>
            <person name="Johnson M."/>
            <person name="Bhonagiri V."/>
            <person name="Nash W.E."/>
            <person name="Warren W."/>
            <person name="Chinwalla A."/>
            <person name="Mardis E.R."/>
            <person name="Wilson R.K."/>
        </authorList>
    </citation>
    <scope>NUCLEOTIDE SEQUENCE [LARGE SCALE GENOMIC DNA]</scope>
    <source>
        <strain evidence="1 2">F0302</strain>
    </source>
</reference>
<dbReference type="Proteomes" id="UP000004079">
    <property type="component" value="Unassembled WGS sequence"/>
</dbReference>
<protein>
    <submittedName>
        <fullName evidence="1">Uncharacterized protein</fullName>
    </submittedName>
</protein>
<comment type="caution">
    <text evidence="1">The sequence shown here is derived from an EMBL/GenBank/DDBJ whole genome shotgun (WGS) entry which is preliminary data.</text>
</comment>
<name>D1QPN7_9BACT</name>
<sequence>MNPQTEHARQPSCHGMQFSIAKVVYFSRKKQKTRRKNTFIK</sequence>
<accession>D1QPN7</accession>
<dbReference type="EMBL" id="ACUZ02000013">
    <property type="protein sequence ID" value="EFB32749.1"/>
    <property type="molecule type" value="Genomic_DNA"/>
</dbReference>
<dbReference type="HOGENOM" id="CLU_3274620_0_0_10"/>
<evidence type="ECO:0000313" key="2">
    <source>
        <dbReference type="Proteomes" id="UP000004079"/>
    </source>
</evidence>
<dbReference type="STRING" id="649760.HMPREF0971_00930"/>